<feature type="signal peptide" evidence="1">
    <location>
        <begin position="1"/>
        <end position="26"/>
    </location>
</feature>
<accession>A0A2S7IKS6</accession>
<proteinExistence type="predicted"/>
<evidence type="ECO:0000256" key="1">
    <source>
        <dbReference type="SAM" id="SignalP"/>
    </source>
</evidence>
<gene>
    <name evidence="3" type="ORF">C5O19_00935</name>
</gene>
<dbReference type="NCBIfam" id="TIGR04183">
    <property type="entry name" value="Por_Secre_tail"/>
    <property type="match status" value="1"/>
</dbReference>
<feature type="domain" description="Ig-like" evidence="2">
    <location>
        <begin position="121"/>
        <end position="196"/>
    </location>
</feature>
<dbReference type="InterPro" id="IPR013783">
    <property type="entry name" value="Ig-like_fold"/>
</dbReference>
<dbReference type="Gene3D" id="2.60.40.10">
    <property type="entry name" value="Immunoglobulins"/>
    <property type="match status" value="5"/>
</dbReference>
<sequence length="703" mass="74417">MNLTSTRMKNFVLSLFLLTSALMSWGRNPTGSFFQNPVCPLKVAITPTSVGLCASGSVVLTANPSGTASSGAVTYQWRRGTQIVGTSRTYTATTVGIYSVTLSQGSCRATDTLTITLNPTPDLSSIAGDSALCEGQKGNLSVTTSGSTSPYTYQWKLGSTVLADKTPQLSITKAGTYTVTVTDAKGCTASTTKTVQETKPVLYITTATSKLNLCSADQEGVKMQIFRTENFTPDTYAWRRGTTVVGTGSTFEAKDAGTYTLQATAKNGCQAVSGNSIPIQKYNSPTAYAGADTSLTGKDRFEPKGIIPASGGTSPYTYAWQTSANTPVYTVANPSIGPFKGSAQVWLTVTDRNGCTARDTARITYIACKLKLSVTGADYLCEGRSSTQWTGRVTDSLGAVTYSWRQGSSLVFGNRVNLTKEGTYLIKVEDARGCEDSLSRSITIKPTPTVQISGDLFYCRGGGALLRANPAGGQAPYAYEWKLGTAVVANASGVQFNASAPGNYTVTVRDSLGCRRESAAVSIVERGQNIVANIVPAGKTTTMVPDSVVLNAVTGANYAYQWRKDNAEIAGATRPRLVLRGSQATGNYVVVVISEGCSVPSSPVNVWIEGPTAVEPGTTEVAVKVYPNPSASRAIIEINLPQAAAAQLQVYTLAGQPVLRQQDTQVQHQHRFDLDLSGVTGGMLLWKVQAGAYVREGKLIKTN</sequence>
<keyword evidence="1" id="KW-0732">Signal</keyword>
<dbReference type="PROSITE" id="PS50835">
    <property type="entry name" value="IG_LIKE"/>
    <property type="match status" value="1"/>
</dbReference>
<dbReference type="OrthoDB" id="7794186at2"/>
<keyword evidence="4" id="KW-1185">Reference proteome</keyword>
<dbReference type="Proteomes" id="UP000239590">
    <property type="component" value="Unassembled WGS sequence"/>
</dbReference>
<dbReference type="InterPro" id="IPR026444">
    <property type="entry name" value="Secre_tail"/>
</dbReference>
<evidence type="ECO:0000313" key="3">
    <source>
        <dbReference type="EMBL" id="PQA58275.1"/>
    </source>
</evidence>
<name>A0A2S7IKS6_9BACT</name>
<dbReference type="AlphaFoldDB" id="A0A2S7IKS6"/>
<feature type="chain" id="PRO_5015615474" description="Ig-like domain-containing protein" evidence="1">
    <location>
        <begin position="27"/>
        <end position="703"/>
    </location>
</feature>
<organism evidence="3 4">
    <name type="scientific">Siphonobacter curvatus</name>
    <dbReference type="NCBI Taxonomy" id="2094562"/>
    <lineage>
        <taxon>Bacteria</taxon>
        <taxon>Pseudomonadati</taxon>
        <taxon>Bacteroidota</taxon>
        <taxon>Cytophagia</taxon>
        <taxon>Cytophagales</taxon>
        <taxon>Cytophagaceae</taxon>
        <taxon>Siphonobacter</taxon>
    </lineage>
</organism>
<dbReference type="SUPFAM" id="SSF49299">
    <property type="entry name" value="PKD domain"/>
    <property type="match status" value="1"/>
</dbReference>
<dbReference type="InterPro" id="IPR022409">
    <property type="entry name" value="PKD/Chitinase_dom"/>
</dbReference>
<reference evidence="4" key="1">
    <citation type="submission" date="2018-02" db="EMBL/GenBank/DDBJ databases">
        <title>Genome sequencing of Solimonas sp. HR-BB.</title>
        <authorList>
            <person name="Lee Y."/>
            <person name="Jeon C.O."/>
        </authorList>
    </citation>
    <scope>NUCLEOTIDE SEQUENCE [LARGE SCALE GENOMIC DNA]</scope>
    <source>
        <strain evidence="4">HR-U</strain>
    </source>
</reference>
<dbReference type="SMART" id="SM00089">
    <property type="entry name" value="PKD"/>
    <property type="match status" value="3"/>
</dbReference>
<protein>
    <recommendedName>
        <fullName evidence="2">Ig-like domain-containing protein</fullName>
    </recommendedName>
</protein>
<dbReference type="EMBL" id="PTRA01000001">
    <property type="protein sequence ID" value="PQA58275.1"/>
    <property type="molecule type" value="Genomic_DNA"/>
</dbReference>
<dbReference type="InterPro" id="IPR007110">
    <property type="entry name" value="Ig-like_dom"/>
</dbReference>
<evidence type="ECO:0000259" key="2">
    <source>
        <dbReference type="PROSITE" id="PS50835"/>
    </source>
</evidence>
<evidence type="ECO:0000313" key="4">
    <source>
        <dbReference type="Proteomes" id="UP000239590"/>
    </source>
</evidence>
<comment type="caution">
    <text evidence="3">The sequence shown here is derived from an EMBL/GenBank/DDBJ whole genome shotgun (WGS) entry which is preliminary data.</text>
</comment>
<dbReference type="InterPro" id="IPR035986">
    <property type="entry name" value="PKD_dom_sf"/>
</dbReference>
<dbReference type="CDD" id="cd00146">
    <property type="entry name" value="PKD"/>
    <property type="match status" value="1"/>
</dbReference>